<protein>
    <submittedName>
        <fullName evidence="1">Uncharacterized protein</fullName>
    </submittedName>
</protein>
<name>A0A1F7X632_9BACT</name>
<dbReference type="EMBL" id="MGFP01000005">
    <property type="protein sequence ID" value="OGM10546.1"/>
    <property type="molecule type" value="Genomic_DNA"/>
</dbReference>
<proteinExistence type="predicted"/>
<sequence length="111" mass="12653">MEAKQENLNKLADLAENLFQSSSGSEDMWRVASKFALQLTQGQIYALTAIKFFARAASKEETKNKLNGFYEDYMLLQNQRNTALFMVQMARANSMLEFMGRGIQGQVKIDK</sequence>
<evidence type="ECO:0000313" key="1">
    <source>
        <dbReference type="EMBL" id="OGM10546.1"/>
    </source>
</evidence>
<organism evidence="1 2">
    <name type="scientific">Candidatus Woesebacteria bacterium RBG_13_34_9</name>
    <dbReference type="NCBI Taxonomy" id="1802477"/>
    <lineage>
        <taxon>Bacteria</taxon>
        <taxon>Candidatus Woeseibacteriota</taxon>
    </lineage>
</organism>
<comment type="caution">
    <text evidence="1">The sequence shown here is derived from an EMBL/GenBank/DDBJ whole genome shotgun (WGS) entry which is preliminary data.</text>
</comment>
<dbReference type="AlphaFoldDB" id="A0A1F7X632"/>
<reference evidence="1 2" key="1">
    <citation type="journal article" date="2016" name="Nat. Commun.">
        <title>Thousands of microbial genomes shed light on interconnected biogeochemical processes in an aquifer system.</title>
        <authorList>
            <person name="Anantharaman K."/>
            <person name="Brown C.T."/>
            <person name="Hug L.A."/>
            <person name="Sharon I."/>
            <person name="Castelle C.J."/>
            <person name="Probst A.J."/>
            <person name="Thomas B.C."/>
            <person name="Singh A."/>
            <person name="Wilkins M.J."/>
            <person name="Karaoz U."/>
            <person name="Brodie E.L."/>
            <person name="Williams K.H."/>
            <person name="Hubbard S.S."/>
            <person name="Banfield J.F."/>
        </authorList>
    </citation>
    <scope>NUCLEOTIDE SEQUENCE [LARGE SCALE GENOMIC DNA]</scope>
</reference>
<evidence type="ECO:0000313" key="2">
    <source>
        <dbReference type="Proteomes" id="UP000179219"/>
    </source>
</evidence>
<dbReference type="Proteomes" id="UP000179219">
    <property type="component" value="Unassembled WGS sequence"/>
</dbReference>
<gene>
    <name evidence="1" type="ORF">A2159_01320</name>
</gene>
<accession>A0A1F7X632</accession>